<organism evidence="3 4">
    <name type="scientific">Pedobacter cryophilus</name>
    <dbReference type="NCBI Taxonomy" id="2571271"/>
    <lineage>
        <taxon>Bacteria</taxon>
        <taxon>Pseudomonadati</taxon>
        <taxon>Bacteroidota</taxon>
        <taxon>Sphingobacteriia</taxon>
        <taxon>Sphingobacteriales</taxon>
        <taxon>Sphingobacteriaceae</taxon>
        <taxon>Pedobacter</taxon>
    </lineage>
</organism>
<feature type="signal peptide" evidence="2">
    <location>
        <begin position="1"/>
        <end position="20"/>
    </location>
</feature>
<keyword evidence="1 3" id="KW-0378">Hydrolase</keyword>
<keyword evidence="4" id="KW-1185">Reference proteome</keyword>
<dbReference type="Proteomes" id="UP000308181">
    <property type="component" value="Unassembled WGS sequence"/>
</dbReference>
<dbReference type="PANTHER" id="PTHR33886">
    <property type="entry name" value="UNSATURATED RHAMNOGALACTURONAN HYDROLASE (EUROFUNG)"/>
    <property type="match status" value="1"/>
</dbReference>
<accession>A0A4U1BXG1</accession>
<dbReference type="SUPFAM" id="SSF48208">
    <property type="entry name" value="Six-hairpin glycosidases"/>
    <property type="match status" value="1"/>
</dbReference>
<dbReference type="PANTHER" id="PTHR33886:SF8">
    <property type="entry name" value="UNSATURATED RHAMNOGALACTURONAN HYDROLASE (EUROFUNG)"/>
    <property type="match status" value="1"/>
</dbReference>
<protein>
    <submittedName>
        <fullName evidence="3">Glycoside hydrolase family 88 protein</fullName>
    </submittedName>
</protein>
<comment type="caution">
    <text evidence="3">The sequence shown here is derived from an EMBL/GenBank/DDBJ whole genome shotgun (WGS) entry which is preliminary data.</text>
</comment>
<keyword evidence="2" id="KW-0732">Signal</keyword>
<evidence type="ECO:0000313" key="3">
    <source>
        <dbReference type="EMBL" id="TKB97702.1"/>
    </source>
</evidence>
<reference evidence="3 4" key="1">
    <citation type="submission" date="2019-04" db="EMBL/GenBank/DDBJ databases">
        <title>Pedobacter sp. AR-3-17 sp. nov., isolated from Arctic soil.</title>
        <authorList>
            <person name="Dahal R.H."/>
            <person name="Kim D.-U."/>
        </authorList>
    </citation>
    <scope>NUCLEOTIDE SEQUENCE [LARGE SCALE GENOMIC DNA]</scope>
    <source>
        <strain evidence="3 4">AR-3-17</strain>
    </source>
</reference>
<dbReference type="InterPro" id="IPR052043">
    <property type="entry name" value="PolySaccharide_Degr_Enz"/>
</dbReference>
<dbReference type="GO" id="GO:0005975">
    <property type="term" value="P:carbohydrate metabolic process"/>
    <property type="evidence" value="ECO:0007669"/>
    <property type="project" value="InterPro"/>
</dbReference>
<dbReference type="InterPro" id="IPR010905">
    <property type="entry name" value="Glyco_hydro_88"/>
</dbReference>
<sequence>MKIKFLCLFGSLFLSLPAFSQYTTIVGNDVTTPLHLLKPAYITPYGETKPADIKLVLDRVFNYLDKGTPVNLIDQSSGKIISKLNEANGNSIFQKGDFRLISYEWGVVYTGMLAAGTIMADQKYIDYTTKRLDFISDVVVNYKEYLKKNPKAVTPVKSVLEPQALDDAGSMAAVMIKAQRTNQVKADLKPIINNYLNYILTKEFRLSDGTLARNRPQPNTLWLDDLYMSLPAIVQMGVLTGDNKYFDEAVKQYQLFSQRMFNKEKGLYMHGWVEGMDPHPQFHWARANGWGLMTKVELLEALPKNHLGRALIMEMYKAHVKGLANYQDGTGFWHQLVDRNDSYLETSATAIYAYCIAKGINEGWLNSKAYGPVALLAWNAVSKKVTSSGQVEGTCVGTGMAFDPAFYYYRPVNVFAAHGYGPVLLAGAETYKLLQQHPFEINDSSVQFTK</sequence>
<dbReference type="RefSeq" id="WP_136826277.1">
    <property type="nucleotide sequence ID" value="NZ_SWBP01000003.1"/>
</dbReference>
<dbReference type="Pfam" id="PF07470">
    <property type="entry name" value="Glyco_hydro_88"/>
    <property type="match status" value="1"/>
</dbReference>
<dbReference type="EMBL" id="SWBP01000003">
    <property type="protein sequence ID" value="TKB97702.1"/>
    <property type="molecule type" value="Genomic_DNA"/>
</dbReference>
<dbReference type="GO" id="GO:0016787">
    <property type="term" value="F:hydrolase activity"/>
    <property type="evidence" value="ECO:0007669"/>
    <property type="project" value="UniProtKB-KW"/>
</dbReference>
<dbReference type="AlphaFoldDB" id="A0A4U1BXG1"/>
<dbReference type="InterPro" id="IPR008928">
    <property type="entry name" value="6-hairpin_glycosidase_sf"/>
</dbReference>
<evidence type="ECO:0000313" key="4">
    <source>
        <dbReference type="Proteomes" id="UP000308181"/>
    </source>
</evidence>
<evidence type="ECO:0000256" key="2">
    <source>
        <dbReference type="SAM" id="SignalP"/>
    </source>
</evidence>
<evidence type="ECO:0000256" key="1">
    <source>
        <dbReference type="ARBA" id="ARBA00022801"/>
    </source>
</evidence>
<dbReference type="InterPro" id="IPR012341">
    <property type="entry name" value="6hp_glycosidase-like_sf"/>
</dbReference>
<name>A0A4U1BXG1_9SPHI</name>
<proteinExistence type="predicted"/>
<feature type="chain" id="PRO_5020946528" evidence="2">
    <location>
        <begin position="21"/>
        <end position="450"/>
    </location>
</feature>
<dbReference type="OrthoDB" id="9807186at2"/>
<dbReference type="Gene3D" id="1.50.10.10">
    <property type="match status" value="1"/>
</dbReference>
<gene>
    <name evidence="3" type="ORF">FA046_10070</name>
</gene>